<dbReference type="InterPro" id="IPR020568">
    <property type="entry name" value="Ribosomal_Su5_D2-typ_SF"/>
</dbReference>
<dbReference type="RefSeq" id="WP_175595612.1">
    <property type="nucleotide sequence ID" value="NZ_JABWGN010000028.1"/>
</dbReference>
<evidence type="ECO:0000313" key="1">
    <source>
        <dbReference type="EMBL" id="NUW38167.1"/>
    </source>
</evidence>
<dbReference type="SUPFAM" id="SSF54211">
    <property type="entry name" value="Ribosomal protein S5 domain 2-like"/>
    <property type="match status" value="1"/>
</dbReference>
<evidence type="ECO:0000313" key="2">
    <source>
        <dbReference type="Proteomes" id="UP000586042"/>
    </source>
</evidence>
<dbReference type="AlphaFoldDB" id="A0A7Y6IH49"/>
<accession>A0A7Y6IH49</accession>
<gene>
    <name evidence="1" type="ORF">HTZ77_43235</name>
</gene>
<protein>
    <submittedName>
        <fullName evidence="1">Uncharacterized protein</fullName>
    </submittedName>
</protein>
<sequence length="112" mass="12031">MFAVVTVDFEPGNGTGSGIELAIPTDVCLVFGQNGGDQDYRVVFGYLDAFAEGMCEELAAKRQIILDAKVVLRRMVIHDVDSNEHSFHTAGKMAARTALERALDACPAEASP</sequence>
<dbReference type="Proteomes" id="UP000586042">
    <property type="component" value="Unassembled WGS sequence"/>
</dbReference>
<proteinExistence type="predicted"/>
<keyword evidence="2" id="KW-1185">Reference proteome</keyword>
<dbReference type="Gene3D" id="3.30.230.10">
    <property type="match status" value="1"/>
</dbReference>
<reference evidence="1 2" key="1">
    <citation type="submission" date="2020-06" db="EMBL/GenBank/DDBJ databases">
        <title>Nonomuraea sp. SMC257, a novel actinomycete isolated from soil.</title>
        <authorList>
            <person name="Chanama M."/>
        </authorList>
    </citation>
    <scope>NUCLEOTIDE SEQUENCE [LARGE SCALE GENOMIC DNA]</scope>
    <source>
        <strain evidence="1 2">SMC257</strain>
    </source>
</reference>
<name>A0A7Y6IH49_9ACTN</name>
<dbReference type="EMBL" id="JABWGN010000028">
    <property type="protein sequence ID" value="NUW38167.1"/>
    <property type="molecule type" value="Genomic_DNA"/>
</dbReference>
<organism evidence="1 2">
    <name type="scientific">Nonomuraea montanisoli</name>
    <dbReference type="NCBI Taxonomy" id="2741721"/>
    <lineage>
        <taxon>Bacteria</taxon>
        <taxon>Bacillati</taxon>
        <taxon>Actinomycetota</taxon>
        <taxon>Actinomycetes</taxon>
        <taxon>Streptosporangiales</taxon>
        <taxon>Streptosporangiaceae</taxon>
        <taxon>Nonomuraea</taxon>
    </lineage>
</organism>
<comment type="caution">
    <text evidence="1">The sequence shown here is derived from an EMBL/GenBank/DDBJ whole genome shotgun (WGS) entry which is preliminary data.</text>
</comment>
<dbReference type="InterPro" id="IPR014721">
    <property type="entry name" value="Ribsml_uS5_D2-typ_fold_subgr"/>
</dbReference>